<dbReference type="Proteomes" id="UP000002282">
    <property type="component" value="Unassembled WGS sequence"/>
</dbReference>
<feature type="region of interest" description="Disordered" evidence="1">
    <location>
        <begin position="176"/>
        <end position="197"/>
    </location>
</feature>
<sequence length="460" mass="52498">MGSGDALNYPKKKSTEPIYNQDGFSEYDIQRSSSSAFRTVNEPHPNPTPSKFRIDNVVQDFGLEGNPDPKNRQMTPPSSSRNVKSRRRPNEGKISPNVRQTVPKPTVGAEPSPLMESDSMFDRTFRPLTPIAETLVDKYDTDLLSSEDIWKSYMDMKKGLIKQSDAVWPLCCMANSEPSKTPPPSLSESPNSNKFPPKTVRVNKNLYKKNTFETGFGRKIGENEQRVLDQWIELEGLNGSYNDRPQILDNEDVAVANFTIGIEEERALKEWIKSEGLNEPQSDIEEFDMLLSLARDHEKNHDLLMELLKPKDLISQEKDVWKKFSPKVFEMPQKPDSVEPELWKPPPNEKVSVENIPEKEPQKATEFNVGKPEKPVILEVKDIKPLPPRPEDEEAIPSWLQQCSETISQQLQLLIYEDSSNNPTAAEPEGIDFETEISKEQNSFTVRLEDFEYIIDQNMT</sequence>
<evidence type="ECO:0000313" key="3">
    <source>
        <dbReference type="Proteomes" id="UP000002282"/>
    </source>
</evidence>
<accession>A0A0R1EEZ4</accession>
<organism evidence="2 3">
    <name type="scientific">Drosophila yakuba</name>
    <name type="common">Fruit fly</name>
    <dbReference type="NCBI Taxonomy" id="7245"/>
    <lineage>
        <taxon>Eukaryota</taxon>
        <taxon>Metazoa</taxon>
        <taxon>Ecdysozoa</taxon>
        <taxon>Arthropoda</taxon>
        <taxon>Hexapoda</taxon>
        <taxon>Insecta</taxon>
        <taxon>Pterygota</taxon>
        <taxon>Neoptera</taxon>
        <taxon>Endopterygota</taxon>
        <taxon>Diptera</taxon>
        <taxon>Brachycera</taxon>
        <taxon>Muscomorpha</taxon>
        <taxon>Ephydroidea</taxon>
        <taxon>Drosophilidae</taxon>
        <taxon>Drosophila</taxon>
        <taxon>Sophophora</taxon>
    </lineage>
</organism>
<evidence type="ECO:0000313" key="2">
    <source>
        <dbReference type="EMBL" id="KRK05722.1"/>
    </source>
</evidence>
<name>A0A0R1EEZ4_DROYA</name>
<dbReference type="EMBL" id="CH898888">
    <property type="protein sequence ID" value="KRK05722.1"/>
    <property type="molecule type" value="Genomic_DNA"/>
</dbReference>
<keyword evidence="3" id="KW-1185">Reference proteome</keyword>
<dbReference type="KEGG" id="dya:Dyak_GE29110"/>
<dbReference type="AlphaFoldDB" id="A0A0R1EEZ4"/>
<reference evidence="2 3" key="1">
    <citation type="journal article" date="2007" name="Nature">
        <title>Evolution of genes and genomes on the Drosophila phylogeny.</title>
        <authorList>
            <consortium name="Drosophila 12 Genomes Consortium"/>
            <person name="Clark A.G."/>
            <person name="Eisen M.B."/>
            <person name="Smith D.R."/>
            <person name="Bergman C.M."/>
            <person name="Oliver B."/>
            <person name="Markow T.A."/>
            <person name="Kaufman T.C."/>
            <person name="Kellis M."/>
            <person name="Gelbart W."/>
            <person name="Iyer V.N."/>
            <person name="Pollard D.A."/>
            <person name="Sackton T.B."/>
            <person name="Larracuente A.M."/>
            <person name="Singh N.D."/>
            <person name="Abad J.P."/>
            <person name="Abt D.N."/>
            <person name="Adryan B."/>
            <person name="Aguade M."/>
            <person name="Akashi H."/>
            <person name="Anderson W.W."/>
            <person name="Aquadro C.F."/>
            <person name="Ardell D.H."/>
            <person name="Arguello R."/>
            <person name="Artieri C.G."/>
            <person name="Barbash D.A."/>
            <person name="Barker D."/>
            <person name="Barsanti P."/>
            <person name="Batterham P."/>
            <person name="Batzoglou S."/>
            <person name="Begun D."/>
            <person name="Bhutkar A."/>
            <person name="Blanco E."/>
            <person name="Bosak S.A."/>
            <person name="Bradley R.K."/>
            <person name="Brand A.D."/>
            <person name="Brent M.R."/>
            <person name="Brooks A.N."/>
            <person name="Brown R.H."/>
            <person name="Butlin R.K."/>
            <person name="Caggese C."/>
            <person name="Calvi B.R."/>
            <person name="Bernardo de Carvalho A."/>
            <person name="Caspi A."/>
            <person name="Castrezana S."/>
            <person name="Celniker S.E."/>
            <person name="Chang J.L."/>
            <person name="Chapple C."/>
            <person name="Chatterji S."/>
            <person name="Chinwalla A."/>
            <person name="Civetta A."/>
            <person name="Clifton S.W."/>
            <person name="Comeron J.M."/>
            <person name="Costello J.C."/>
            <person name="Coyne J.A."/>
            <person name="Daub J."/>
            <person name="David R.G."/>
            <person name="Delcher A.L."/>
            <person name="Delehaunty K."/>
            <person name="Do C.B."/>
            <person name="Ebling H."/>
            <person name="Edwards K."/>
            <person name="Eickbush T."/>
            <person name="Evans J.D."/>
            <person name="Filipski A."/>
            <person name="Findeiss S."/>
            <person name="Freyhult E."/>
            <person name="Fulton L."/>
            <person name="Fulton R."/>
            <person name="Garcia A.C."/>
            <person name="Gardiner A."/>
            <person name="Garfield D.A."/>
            <person name="Garvin B.E."/>
            <person name="Gibson G."/>
            <person name="Gilbert D."/>
            <person name="Gnerre S."/>
            <person name="Godfrey J."/>
            <person name="Good R."/>
            <person name="Gotea V."/>
            <person name="Gravely B."/>
            <person name="Greenberg A.J."/>
            <person name="Griffiths-Jones S."/>
            <person name="Gross S."/>
            <person name="Guigo R."/>
            <person name="Gustafson E.A."/>
            <person name="Haerty W."/>
            <person name="Hahn M.W."/>
            <person name="Halligan D.L."/>
            <person name="Halpern A.L."/>
            <person name="Halter G.M."/>
            <person name="Han M.V."/>
            <person name="Heger A."/>
            <person name="Hillier L."/>
            <person name="Hinrichs A.S."/>
            <person name="Holmes I."/>
            <person name="Hoskins R.A."/>
            <person name="Hubisz M.J."/>
            <person name="Hultmark D."/>
            <person name="Huntley M.A."/>
            <person name="Jaffe D.B."/>
            <person name="Jagadeeshan S."/>
            <person name="Jeck W.R."/>
            <person name="Johnson J."/>
            <person name="Jones C.D."/>
            <person name="Jordan W.C."/>
            <person name="Karpen G.H."/>
            <person name="Kataoka E."/>
            <person name="Keightley P.D."/>
            <person name="Kheradpour P."/>
            <person name="Kirkness E.F."/>
            <person name="Koerich L.B."/>
            <person name="Kristiansen K."/>
            <person name="Kudrna D."/>
            <person name="Kulathinal R.J."/>
            <person name="Kumar S."/>
            <person name="Kwok R."/>
            <person name="Lander E."/>
            <person name="Langley C.H."/>
            <person name="Lapoint R."/>
            <person name="Lazzaro B.P."/>
            <person name="Lee S.J."/>
            <person name="Levesque L."/>
            <person name="Li R."/>
            <person name="Lin C.F."/>
            <person name="Lin M.F."/>
            <person name="Lindblad-Toh K."/>
            <person name="Llopart A."/>
            <person name="Long M."/>
            <person name="Low L."/>
            <person name="Lozovsky E."/>
            <person name="Lu J."/>
            <person name="Luo M."/>
            <person name="Machado C.A."/>
            <person name="Makalowski W."/>
            <person name="Marzo M."/>
            <person name="Matsuda M."/>
            <person name="Matzkin L."/>
            <person name="McAllister B."/>
            <person name="McBride C.S."/>
            <person name="McKernan B."/>
            <person name="McKernan K."/>
            <person name="Mendez-Lago M."/>
            <person name="Minx P."/>
            <person name="Mollenhauer M.U."/>
            <person name="Montooth K."/>
            <person name="Mount S.M."/>
            <person name="Mu X."/>
            <person name="Myers E."/>
            <person name="Negre B."/>
            <person name="Newfeld S."/>
            <person name="Nielsen R."/>
            <person name="Noor M.A."/>
            <person name="O'Grady P."/>
            <person name="Pachter L."/>
            <person name="Papaceit M."/>
            <person name="Parisi M.J."/>
            <person name="Parisi M."/>
            <person name="Parts L."/>
            <person name="Pedersen J.S."/>
            <person name="Pesole G."/>
            <person name="Phillippy A.M."/>
            <person name="Ponting C.P."/>
            <person name="Pop M."/>
            <person name="Porcelli D."/>
            <person name="Powell J.R."/>
            <person name="Prohaska S."/>
            <person name="Pruitt K."/>
            <person name="Puig M."/>
            <person name="Quesneville H."/>
            <person name="Ram K.R."/>
            <person name="Rand D."/>
            <person name="Rasmussen M.D."/>
            <person name="Reed L.K."/>
            <person name="Reenan R."/>
            <person name="Reily A."/>
            <person name="Remington K.A."/>
            <person name="Rieger T.T."/>
            <person name="Ritchie M.G."/>
            <person name="Robin C."/>
            <person name="Rogers Y.H."/>
            <person name="Rohde C."/>
            <person name="Rozas J."/>
            <person name="Rubenfield M.J."/>
            <person name="Ruiz A."/>
            <person name="Russo S."/>
            <person name="Salzberg S.L."/>
            <person name="Sanchez-Gracia A."/>
            <person name="Saranga D.J."/>
            <person name="Sato H."/>
            <person name="Schaeffer S.W."/>
            <person name="Schatz M.C."/>
            <person name="Schlenke T."/>
            <person name="Schwartz R."/>
            <person name="Segarra C."/>
            <person name="Singh R.S."/>
            <person name="Sirot L."/>
            <person name="Sirota M."/>
            <person name="Sisneros N.B."/>
            <person name="Smith C.D."/>
            <person name="Smith T.F."/>
            <person name="Spieth J."/>
            <person name="Stage D.E."/>
            <person name="Stark A."/>
            <person name="Stephan W."/>
            <person name="Strausberg R.L."/>
            <person name="Strempel S."/>
            <person name="Sturgill D."/>
            <person name="Sutton G."/>
            <person name="Sutton G.G."/>
            <person name="Tao W."/>
            <person name="Teichmann S."/>
            <person name="Tobari Y.N."/>
            <person name="Tomimura Y."/>
            <person name="Tsolas J.M."/>
            <person name="Valente V.L."/>
            <person name="Venter E."/>
            <person name="Venter J.C."/>
            <person name="Vicario S."/>
            <person name="Vieira F.G."/>
            <person name="Vilella A.J."/>
            <person name="Villasante A."/>
            <person name="Walenz B."/>
            <person name="Wang J."/>
            <person name="Wasserman M."/>
            <person name="Watts T."/>
            <person name="Wilson D."/>
            <person name="Wilson R.K."/>
            <person name="Wing R.A."/>
            <person name="Wolfner M.F."/>
            <person name="Wong A."/>
            <person name="Wong G.K."/>
            <person name="Wu C.I."/>
            <person name="Wu G."/>
            <person name="Yamamoto D."/>
            <person name="Yang H.P."/>
            <person name="Yang S.P."/>
            <person name="Yorke J.A."/>
            <person name="Yoshida K."/>
            <person name="Zdobnov E."/>
            <person name="Zhang P."/>
            <person name="Zhang Y."/>
            <person name="Zimin A.V."/>
            <person name="Baldwin J."/>
            <person name="Abdouelleil A."/>
            <person name="Abdulkadir J."/>
            <person name="Abebe A."/>
            <person name="Abera B."/>
            <person name="Abreu J."/>
            <person name="Acer S.C."/>
            <person name="Aftuck L."/>
            <person name="Alexander A."/>
            <person name="An P."/>
            <person name="Anderson E."/>
            <person name="Anderson S."/>
            <person name="Arachi H."/>
            <person name="Azer M."/>
            <person name="Bachantsang P."/>
            <person name="Barry A."/>
            <person name="Bayul T."/>
            <person name="Berlin A."/>
            <person name="Bessette D."/>
            <person name="Bloom T."/>
            <person name="Blye J."/>
            <person name="Boguslavskiy L."/>
            <person name="Bonnet C."/>
            <person name="Boukhgalter B."/>
            <person name="Bourzgui I."/>
            <person name="Brown A."/>
            <person name="Cahill P."/>
            <person name="Channer S."/>
            <person name="Cheshatsang Y."/>
            <person name="Chuda L."/>
            <person name="Citroen M."/>
            <person name="Collymore A."/>
            <person name="Cooke P."/>
            <person name="Costello M."/>
            <person name="D'Aco K."/>
            <person name="Daza R."/>
            <person name="De Haan G."/>
            <person name="DeGray S."/>
            <person name="DeMaso C."/>
            <person name="Dhargay N."/>
            <person name="Dooley K."/>
            <person name="Dooley E."/>
            <person name="Doricent M."/>
            <person name="Dorje P."/>
            <person name="Dorjee K."/>
            <person name="Dupes A."/>
            <person name="Elong R."/>
            <person name="Falk J."/>
            <person name="Farina A."/>
            <person name="Faro S."/>
            <person name="Ferguson D."/>
            <person name="Fisher S."/>
            <person name="Foley C.D."/>
            <person name="Franke A."/>
            <person name="Friedrich D."/>
            <person name="Gadbois L."/>
            <person name="Gearin G."/>
            <person name="Gearin C.R."/>
            <person name="Giannoukos G."/>
            <person name="Goode T."/>
            <person name="Graham J."/>
            <person name="Grandbois E."/>
            <person name="Grewal S."/>
            <person name="Gyaltsen K."/>
            <person name="Hafez N."/>
            <person name="Hagos B."/>
            <person name="Hall J."/>
            <person name="Henson C."/>
            <person name="Hollinger A."/>
            <person name="Honan T."/>
            <person name="Huard M.D."/>
            <person name="Hughes L."/>
            <person name="Hurhula B."/>
            <person name="Husby M.E."/>
            <person name="Kamat A."/>
            <person name="Kanga B."/>
            <person name="Kashin S."/>
            <person name="Khazanovich D."/>
            <person name="Kisner P."/>
            <person name="Lance K."/>
            <person name="Lara M."/>
            <person name="Lee W."/>
            <person name="Lennon N."/>
            <person name="Letendre F."/>
            <person name="LeVine R."/>
            <person name="Lipovsky A."/>
            <person name="Liu X."/>
            <person name="Liu J."/>
            <person name="Liu S."/>
            <person name="Lokyitsang T."/>
            <person name="Lokyitsang Y."/>
            <person name="Lubonja R."/>
            <person name="Lui A."/>
            <person name="MacDonald P."/>
            <person name="Magnisalis V."/>
            <person name="Maru K."/>
            <person name="Matthews C."/>
            <person name="McCusker W."/>
            <person name="McDonough S."/>
            <person name="Mehta T."/>
            <person name="Meldrim J."/>
            <person name="Meneus L."/>
            <person name="Mihai O."/>
            <person name="Mihalev A."/>
            <person name="Mihova T."/>
            <person name="Mittelman R."/>
            <person name="Mlenga V."/>
            <person name="Montmayeur A."/>
            <person name="Mulrain L."/>
            <person name="Navidi A."/>
            <person name="Naylor J."/>
            <person name="Negash T."/>
            <person name="Nguyen T."/>
            <person name="Nguyen N."/>
            <person name="Nicol R."/>
            <person name="Norbu C."/>
            <person name="Norbu N."/>
            <person name="Novod N."/>
            <person name="O'Neill B."/>
            <person name="Osman S."/>
            <person name="Markiewicz E."/>
            <person name="Oyono O.L."/>
            <person name="Patti C."/>
            <person name="Phunkhang P."/>
            <person name="Pierre F."/>
            <person name="Priest M."/>
            <person name="Raghuraman S."/>
            <person name="Rege F."/>
            <person name="Reyes R."/>
            <person name="Rise C."/>
            <person name="Rogov P."/>
            <person name="Ross K."/>
            <person name="Ryan E."/>
            <person name="Settipalli S."/>
            <person name="Shea T."/>
            <person name="Sherpa N."/>
            <person name="Shi L."/>
            <person name="Shih D."/>
            <person name="Sparrow T."/>
            <person name="Spaulding J."/>
            <person name="Stalker J."/>
            <person name="Stange-Thomann N."/>
            <person name="Stavropoulos S."/>
            <person name="Stone C."/>
            <person name="Strader C."/>
            <person name="Tesfaye S."/>
            <person name="Thomson T."/>
            <person name="Thoulutsang Y."/>
            <person name="Thoulutsang D."/>
            <person name="Topham K."/>
            <person name="Topping I."/>
            <person name="Tsamla T."/>
            <person name="Vassiliev H."/>
            <person name="Vo A."/>
            <person name="Wangchuk T."/>
            <person name="Wangdi T."/>
            <person name="Weiand M."/>
            <person name="Wilkinson J."/>
            <person name="Wilson A."/>
            <person name="Yadav S."/>
            <person name="Young G."/>
            <person name="Yu Q."/>
            <person name="Zembek L."/>
            <person name="Zhong D."/>
            <person name="Zimmer A."/>
            <person name="Zwirko Z."/>
            <person name="Jaffe D.B."/>
            <person name="Alvarez P."/>
            <person name="Brockman W."/>
            <person name="Butler J."/>
            <person name="Chin C."/>
            <person name="Gnerre S."/>
            <person name="Grabherr M."/>
            <person name="Kleber M."/>
            <person name="Mauceli E."/>
            <person name="MacCallum I."/>
        </authorList>
    </citation>
    <scope>NUCLEOTIDE SEQUENCE [LARGE SCALE GENOMIC DNA]</scope>
    <source>
        <strain evidence="3">Tai18E2 / Tucson 14021-0261.01</strain>
    </source>
</reference>
<feature type="compositionally biased region" description="Polar residues" evidence="1">
    <location>
        <begin position="72"/>
        <end position="82"/>
    </location>
</feature>
<evidence type="ECO:0000256" key="1">
    <source>
        <dbReference type="SAM" id="MobiDB-lite"/>
    </source>
</evidence>
<dbReference type="eggNOG" id="ENOG502TEGR">
    <property type="taxonomic scope" value="Eukaryota"/>
</dbReference>
<feature type="non-terminal residue" evidence="2">
    <location>
        <position position="460"/>
    </location>
</feature>
<proteinExistence type="predicted"/>
<gene>
    <name evidence="2" type="primary">Dyak\GE29110</name>
    <name evidence="2" type="synonym">GE29110</name>
    <name evidence="2" type="ORF">Dyak_GE29110</name>
</gene>
<reference evidence="2 3" key="2">
    <citation type="journal article" date="2007" name="PLoS Biol.">
        <title>Principles of genome evolution in the Drosophila melanogaster species group.</title>
        <authorList>
            <person name="Ranz J.M."/>
            <person name="Maurin D."/>
            <person name="Chan Y.S."/>
            <person name="von Grotthuss M."/>
            <person name="Hillier L.W."/>
            <person name="Roote J."/>
            <person name="Ashburner M."/>
            <person name="Bergman C.M."/>
        </authorList>
    </citation>
    <scope>NUCLEOTIDE SEQUENCE [LARGE SCALE GENOMIC DNA]</scope>
    <source>
        <strain evidence="3">Tai18E2 / Tucson 14021-0261.01</strain>
    </source>
</reference>
<feature type="region of interest" description="Disordered" evidence="1">
    <location>
        <begin position="1"/>
        <end position="118"/>
    </location>
</feature>
<protein>
    <submittedName>
        <fullName evidence="2">Uncharacterized protein</fullName>
    </submittedName>
</protein>